<accession>X0YWW1</accession>
<dbReference type="CDD" id="cd01901">
    <property type="entry name" value="Ntn_hydrolase"/>
    <property type="match status" value="1"/>
</dbReference>
<sequence>MTLIIAAEGKDFVLLGSDSKATYDGNSGDVAVEANKCFEISKHVAILCADDGDIGHALIKRFKSVLPSKEDGCTNVTDCFIKFCRKDMAHITVCGEYLIPKTTFIIAGLDKKGREFCEPATYVVNTHDFFNLRSDDV</sequence>
<dbReference type="AlphaFoldDB" id="X0YWW1"/>
<evidence type="ECO:0000313" key="1">
    <source>
        <dbReference type="EMBL" id="GAG41071.1"/>
    </source>
</evidence>
<dbReference type="Gene3D" id="3.60.20.10">
    <property type="entry name" value="Glutamine Phosphoribosylpyrophosphate, subunit 1, domain 1"/>
    <property type="match status" value="1"/>
</dbReference>
<reference evidence="1" key="1">
    <citation type="journal article" date="2014" name="Front. Microbiol.">
        <title>High frequency of phylogenetically diverse reductive dehalogenase-homologous genes in deep subseafloor sedimentary metagenomes.</title>
        <authorList>
            <person name="Kawai M."/>
            <person name="Futagami T."/>
            <person name="Toyoda A."/>
            <person name="Takaki Y."/>
            <person name="Nishi S."/>
            <person name="Hori S."/>
            <person name="Arai W."/>
            <person name="Tsubouchi T."/>
            <person name="Morono Y."/>
            <person name="Uchiyama I."/>
            <person name="Ito T."/>
            <person name="Fujiyama A."/>
            <person name="Inagaki F."/>
            <person name="Takami H."/>
        </authorList>
    </citation>
    <scope>NUCLEOTIDE SEQUENCE</scope>
    <source>
        <strain evidence="1">Expedition CK06-06</strain>
    </source>
</reference>
<proteinExistence type="predicted"/>
<protein>
    <submittedName>
        <fullName evidence="1">Uncharacterized protein</fullName>
    </submittedName>
</protein>
<feature type="non-terminal residue" evidence="1">
    <location>
        <position position="137"/>
    </location>
</feature>
<comment type="caution">
    <text evidence="1">The sequence shown here is derived from an EMBL/GenBank/DDBJ whole genome shotgun (WGS) entry which is preliminary data.</text>
</comment>
<dbReference type="EMBL" id="BARS01043635">
    <property type="protein sequence ID" value="GAG41071.1"/>
    <property type="molecule type" value="Genomic_DNA"/>
</dbReference>
<dbReference type="InterPro" id="IPR029055">
    <property type="entry name" value="Ntn_hydrolases_N"/>
</dbReference>
<gene>
    <name evidence="1" type="ORF">S01H1_66025</name>
</gene>
<organism evidence="1">
    <name type="scientific">marine sediment metagenome</name>
    <dbReference type="NCBI Taxonomy" id="412755"/>
    <lineage>
        <taxon>unclassified sequences</taxon>
        <taxon>metagenomes</taxon>
        <taxon>ecological metagenomes</taxon>
    </lineage>
</organism>
<name>X0YWW1_9ZZZZ</name>
<dbReference type="SUPFAM" id="SSF56235">
    <property type="entry name" value="N-terminal nucleophile aminohydrolases (Ntn hydrolases)"/>
    <property type="match status" value="1"/>
</dbReference>